<dbReference type="Gene3D" id="3.20.20.140">
    <property type="entry name" value="Metal-dependent hydrolases"/>
    <property type="match status" value="1"/>
</dbReference>
<dbReference type="AlphaFoldDB" id="A0A250FN65"/>
<dbReference type="InterPro" id="IPR032466">
    <property type="entry name" value="Metal_Hydrolase"/>
</dbReference>
<dbReference type="GeneID" id="84807872"/>
<name>A0A250FN65_9FLAO</name>
<dbReference type="GO" id="GO:0016788">
    <property type="term" value="F:hydrolase activity, acting on ester bonds"/>
    <property type="evidence" value="ECO:0007669"/>
    <property type="project" value="InterPro"/>
</dbReference>
<dbReference type="RefSeq" id="WP_095909904.1">
    <property type="nucleotide sequence ID" value="NZ_CP022386.1"/>
</dbReference>
<dbReference type="KEGG" id="cgh:CGC50_04755"/>
<accession>A0A250FN65</accession>
<evidence type="ECO:0000313" key="1">
    <source>
        <dbReference type="EMBL" id="ATA86533.1"/>
    </source>
</evidence>
<keyword evidence="1" id="KW-0378">Hydrolase</keyword>
<evidence type="ECO:0000313" key="2">
    <source>
        <dbReference type="Proteomes" id="UP000217250"/>
    </source>
</evidence>
<dbReference type="Proteomes" id="UP000217250">
    <property type="component" value="Chromosome"/>
</dbReference>
<dbReference type="EMBL" id="CP022386">
    <property type="protein sequence ID" value="ATA86533.1"/>
    <property type="molecule type" value="Genomic_DNA"/>
</dbReference>
<organism evidence="1 2">
    <name type="scientific">Capnocytophaga gingivalis</name>
    <dbReference type="NCBI Taxonomy" id="1017"/>
    <lineage>
        <taxon>Bacteria</taxon>
        <taxon>Pseudomonadati</taxon>
        <taxon>Bacteroidota</taxon>
        <taxon>Flavobacteriia</taxon>
        <taxon>Flavobacteriales</taxon>
        <taxon>Flavobacteriaceae</taxon>
        <taxon>Capnocytophaga</taxon>
    </lineage>
</organism>
<proteinExistence type="predicted"/>
<sequence>MNSNPLFPYPNIHTHKARHSQEVQNCFPEDTYEQGVFSVGIHPCYIKGEGREQWEQVVARATHPLCVAIGECGLDKRASSPLVLQEEIFRWHISLAQELQKPLIIHCVRSFGEIIRLRKETGATGLWILHGFRKSEALAHQLLASGIKLSFGTALGRDPRLQHLVQTLPREDYFFETDEDNE</sequence>
<dbReference type="InterPro" id="IPR001130">
    <property type="entry name" value="TatD-like"/>
</dbReference>
<dbReference type="SUPFAM" id="SSF51556">
    <property type="entry name" value="Metallo-dependent hydrolases"/>
    <property type="match status" value="1"/>
</dbReference>
<dbReference type="OrthoDB" id="664222at2"/>
<reference evidence="2" key="1">
    <citation type="submission" date="2017-06" db="EMBL/GenBank/DDBJ databases">
        <title>Capnocytophaga spp. assemblies.</title>
        <authorList>
            <person name="Gulvik C.A."/>
        </authorList>
    </citation>
    <scope>NUCLEOTIDE SEQUENCE [LARGE SCALE GENOMIC DNA]</scope>
    <source>
        <strain evidence="2">H1496</strain>
    </source>
</reference>
<dbReference type="PANTHER" id="PTHR46124:SF2">
    <property type="entry name" value="D-AMINOACYL-TRNA DEACYLASE"/>
    <property type="match status" value="1"/>
</dbReference>
<protein>
    <submittedName>
        <fullName evidence="1">Hydrolase TatD</fullName>
    </submittedName>
</protein>
<gene>
    <name evidence="1" type="ORF">CGC50_04755</name>
</gene>
<dbReference type="PANTHER" id="PTHR46124">
    <property type="entry name" value="D-AMINOACYL-TRNA DEACYLASE"/>
    <property type="match status" value="1"/>
</dbReference>
<dbReference type="Pfam" id="PF01026">
    <property type="entry name" value="TatD_DNase"/>
    <property type="match status" value="1"/>
</dbReference>